<evidence type="ECO:0000313" key="2">
    <source>
        <dbReference type="Proteomes" id="UP000183832"/>
    </source>
</evidence>
<gene>
    <name evidence="1" type="ORF">CLUMA_CG009758</name>
</gene>
<reference evidence="1 2" key="1">
    <citation type="submission" date="2015-04" db="EMBL/GenBank/DDBJ databases">
        <authorList>
            <person name="Syromyatnikov M.Y."/>
            <person name="Popov V.N."/>
        </authorList>
    </citation>
    <scope>NUCLEOTIDE SEQUENCE [LARGE SCALE GENOMIC DNA]</scope>
</reference>
<name>A0A1J1I819_9DIPT</name>
<keyword evidence="2" id="KW-1185">Reference proteome</keyword>
<dbReference type="AlphaFoldDB" id="A0A1J1I819"/>
<evidence type="ECO:0000313" key="1">
    <source>
        <dbReference type="EMBL" id="CRK96339.1"/>
    </source>
</evidence>
<dbReference type="EMBL" id="CVRI01000043">
    <property type="protein sequence ID" value="CRK96339.1"/>
    <property type="molecule type" value="Genomic_DNA"/>
</dbReference>
<protein>
    <submittedName>
        <fullName evidence="1">CLUMA_CG009758, isoform A</fullName>
    </submittedName>
</protein>
<dbReference type="Proteomes" id="UP000183832">
    <property type="component" value="Unassembled WGS sequence"/>
</dbReference>
<sequence length="75" mass="9188">MFRTPPRKREIISCFKDIYISWLQFKRLSCNSFLLSFHFQSLLLSLTYDFDALLFRFEIKLLCNILNFDDHRTYP</sequence>
<organism evidence="1 2">
    <name type="scientific">Clunio marinus</name>
    <dbReference type="NCBI Taxonomy" id="568069"/>
    <lineage>
        <taxon>Eukaryota</taxon>
        <taxon>Metazoa</taxon>
        <taxon>Ecdysozoa</taxon>
        <taxon>Arthropoda</taxon>
        <taxon>Hexapoda</taxon>
        <taxon>Insecta</taxon>
        <taxon>Pterygota</taxon>
        <taxon>Neoptera</taxon>
        <taxon>Endopterygota</taxon>
        <taxon>Diptera</taxon>
        <taxon>Nematocera</taxon>
        <taxon>Chironomoidea</taxon>
        <taxon>Chironomidae</taxon>
        <taxon>Clunio</taxon>
    </lineage>
</organism>
<accession>A0A1J1I819</accession>
<proteinExistence type="predicted"/>